<dbReference type="OrthoDB" id="5342505at2"/>
<dbReference type="AlphaFoldDB" id="A0A5C1NIP7"/>
<dbReference type="Pfam" id="PF08856">
    <property type="entry name" value="DUF1826"/>
    <property type="match status" value="1"/>
</dbReference>
<dbReference type="RefSeq" id="WP_149285137.1">
    <property type="nucleotide sequence ID" value="NZ_CP038437.2"/>
</dbReference>
<dbReference type="InterPro" id="IPR014955">
    <property type="entry name" value="DUF1826"/>
</dbReference>
<accession>A0A5C1NIP7</accession>
<name>A0A5C1NIP7_9GAMM</name>
<sequence>MSVPALSQPNAGDTTAWHAEHWAIGNDIEVLPRIFEDHTNIAIMRRELDAPLLASVAAQCHVDRAWQWSWLGSPDAEMQADLLRRLPAPAEARPLVDDIQTLAEAMAYLFEADMIGIRLRLLDSAMCPRFHCDNLPVRLVTTYHGPGSEWLPEAALNRAGLGIPSADKPEIVADAAGIQHLQVGDLGLLKGSGWVGNEPRGLVHRSPALDSGQKRLLMTIDPA</sequence>
<dbReference type="EMBL" id="CP038437">
    <property type="protein sequence ID" value="QEM82127.1"/>
    <property type="molecule type" value="Genomic_DNA"/>
</dbReference>
<proteinExistence type="predicted"/>
<gene>
    <name evidence="1" type="ORF">E4T21_11640</name>
</gene>
<keyword evidence="2" id="KW-1185">Reference proteome</keyword>
<evidence type="ECO:0000313" key="2">
    <source>
        <dbReference type="Proteomes" id="UP000324285"/>
    </source>
</evidence>
<dbReference type="Proteomes" id="UP000324285">
    <property type="component" value="Chromosome"/>
</dbReference>
<protein>
    <submittedName>
        <fullName evidence="1">DUF1826 domain-containing protein</fullName>
    </submittedName>
</protein>
<dbReference type="KEGG" id="hbh:E4T21_11640"/>
<evidence type="ECO:0000313" key="1">
    <source>
        <dbReference type="EMBL" id="QEM82127.1"/>
    </source>
</evidence>
<organism evidence="1 2">
    <name type="scientific">Halomonas binhaiensis</name>
    <dbReference type="NCBI Taxonomy" id="2562282"/>
    <lineage>
        <taxon>Bacteria</taxon>
        <taxon>Pseudomonadati</taxon>
        <taxon>Pseudomonadota</taxon>
        <taxon>Gammaproteobacteria</taxon>
        <taxon>Oceanospirillales</taxon>
        <taxon>Halomonadaceae</taxon>
        <taxon>Halomonas</taxon>
    </lineage>
</organism>
<reference evidence="1" key="1">
    <citation type="submission" date="2021-02" db="EMBL/GenBank/DDBJ databases">
        <title>Strain Y2R2, a novel species of the genus Halomonas.</title>
        <authorList>
            <person name="Huang H."/>
        </authorList>
    </citation>
    <scope>NUCLEOTIDE SEQUENCE</scope>
    <source>
        <strain evidence="1">Y2R2</strain>
    </source>
</reference>